<sequence>MSTGEPAAGSRMRIVVVGAGITGLLAAVRCVRDGHRVVLLEHGLIPDPGATSFDQHRALRALSVGDPAATRESAGLHRHWRDLDQLLGGGLYRRVGVLTALPADAMDAALATAEAAGLPIRVADRAEYPRLGLPAGAGAVFEPHAGVLLADRVLQAAARWLRRQPQAELRPGREVVGVRPGSGRVLLADGTAESGDAVLVTAGPWSAALTGQPVTLHRQTMVYLRPPAEQAAAWARTPVAGGLGADGRGWLLPSTAGTLLKVSTDGARREVAALSDPGDGTPWAERILSSGIVSGVDEHTVVRVRHCHYATAPGGTGFTRIGPAVWARPASGGDGFRTAPQAVAALAAELADADPPAPLTPQGRHP</sequence>
<dbReference type="Pfam" id="PF01266">
    <property type="entry name" value="DAO"/>
    <property type="match status" value="1"/>
</dbReference>
<dbReference type="GO" id="GO:0050660">
    <property type="term" value="F:flavin adenine dinucleotide binding"/>
    <property type="evidence" value="ECO:0007669"/>
    <property type="project" value="InterPro"/>
</dbReference>
<dbReference type="RefSeq" id="WP_239086947.1">
    <property type="nucleotide sequence ID" value="NZ_BONJ01000037.1"/>
</dbReference>
<evidence type="ECO:0000259" key="5">
    <source>
        <dbReference type="Pfam" id="PF01266"/>
    </source>
</evidence>
<dbReference type="PANTHER" id="PTHR10961">
    <property type="entry name" value="PEROXISOMAL SARCOSINE OXIDASE"/>
    <property type="match status" value="1"/>
</dbReference>
<dbReference type="GO" id="GO:0008115">
    <property type="term" value="F:sarcosine oxidase activity"/>
    <property type="evidence" value="ECO:0007669"/>
    <property type="project" value="TreeGrafter"/>
</dbReference>
<evidence type="ECO:0000256" key="1">
    <source>
        <dbReference type="ARBA" id="ARBA00001974"/>
    </source>
</evidence>
<keyword evidence="7" id="KW-1185">Reference proteome</keyword>
<dbReference type="InterPro" id="IPR045170">
    <property type="entry name" value="MTOX"/>
</dbReference>
<organism evidence="6 7">
    <name type="scientific">Catellatospora methionotrophica</name>
    <dbReference type="NCBI Taxonomy" id="121620"/>
    <lineage>
        <taxon>Bacteria</taxon>
        <taxon>Bacillati</taxon>
        <taxon>Actinomycetota</taxon>
        <taxon>Actinomycetes</taxon>
        <taxon>Micromonosporales</taxon>
        <taxon>Micromonosporaceae</taxon>
        <taxon>Catellatospora</taxon>
    </lineage>
</organism>
<dbReference type="InterPro" id="IPR036188">
    <property type="entry name" value="FAD/NAD-bd_sf"/>
</dbReference>
<dbReference type="InterPro" id="IPR006076">
    <property type="entry name" value="FAD-dep_OxRdtase"/>
</dbReference>
<dbReference type="Gene3D" id="3.30.9.10">
    <property type="entry name" value="D-Amino Acid Oxidase, subunit A, domain 2"/>
    <property type="match status" value="1"/>
</dbReference>
<keyword evidence="2" id="KW-0285">Flavoprotein</keyword>
<dbReference type="Proteomes" id="UP000660339">
    <property type="component" value="Unassembled WGS sequence"/>
</dbReference>
<dbReference type="AlphaFoldDB" id="A0A8J3LGV9"/>
<proteinExistence type="predicted"/>
<gene>
    <name evidence="6" type="ORF">Cme02nite_64500</name>
</gene>
<dbReference type="Gene3D" id="3.50.50.60">
    <property type="entry name" value="FAD/NAD(P)-binding domain"/>
    <property type="match status" value="1"/>
</dbReference>
<dbReference type="PANTHER" id="PTHR10961:SF46">
    <property type="entry name" value="PEROXISOMAL SARCOSINE OXIDASE"/>
    <property type="match status" value="1"/>
</dbReference>
<evidence type="ECO:0000256" key="4">
    <source>
        <dbReference type="ARBA" id="ARBA00023002"/>
    </source>
</evidence>
<reference evidence="6" key="1">
    <citation type="submission" date="2021-01" db="EMBL/GenBank/DDBJ databases">
        <title>Whole genome shotgun sequence of Catellatospora methionotrophica NBRC 14553.</title>
        <authorList>
            <person name="Komaki H."/>
            <person name="Tamura T."/>
        </authorList>
    </citation>
    <scope>NUCLEOTIDE SEQUENCE</scope>
    <source>
        <strain evidence="6">NBRC 14553</strain>
    </source>
</reference>
<feature type="domain" description="FAD dependent oxidoreductase" evidence="5">
    <location>
        <begin position="13"/>
        <end position="340"/>
    </location>
</feature>
<accession>A0A8J3LGV9</accession>
<dbReference type="EMBL" id="BONJ01000037">
    <property type="protein sequence ID" value="GIG18118.1"/>
    <property type="molecule type" value="Genomic_DNA"/>
</dbReference>
<comment type="cofactor">
    <cofactor evidence="1">
        <name>FAD</name>
        <dbReference type="ChEBI" id="CHEBI:57692"/>
    </cofactor>
</comment>
<evidence type="ECO:0000313" key="7">
    <source>
        <dbReference type="Proteomes" id="UP000660339"/>
    </source>
</evidence>
<comment type="caution">
    <text evidence="6">The sequence shown here is derived from an EMBL/GenBank/DDBJ whole genome shotgun (WGS) entry which is preliminary data.</text>
</comment>
<evidence type="ECO:0000313" key="6">
    <source>
        <dbReference type="EMBL" id="GIG18118.1"/>
    </source>
</evidence>
<evidence type="ECO:0000256" key="3">
    <source>
        <dbReference type="ARBA" id="ARBA00022827"/>
    </source>
</evidence>
<evidence type="ECO:0000256" key="2">
    <source>
        <dbReference type="ARBA" id="ARBA00022630"/>
    </source>
</evidence>
<keyword evidence="4" id="KW-0560">Oxidoreductase</keyword>
<keyword evidence="3" id="KW-0274">FAD</keyword>
<protein>
    <submittedName>
        <fullName evidence="6">Sarcosine oxidase</fullName>
    </submittedName>
</protein>
<dbReference type="SUPFAM" id="SSF51905">
    <property type="entry name" value="FAD/NAD(P)-binding domain"/>
    <property type="match status" value="1"/>
</dbReference>
<name>A0A8J3LGV9_9ACTN</name>